<sequence>SRPDSLTFDGYCFRFPTPDDLDVLVTDPREARVIAEEMLLLGLPIPAEPDHDLLGPLTSEGYVTVIALPLRSEDAYSEVEKQVRSLV</sequence>
<reference evidence="1 2" key="1">
    <citation type="journal article" date="2021" name="Sci. Rep.">
        <title>The distribution of antibiotic resistance genes in chicken gut microbiota commensals.</title>
        <authorList>
            <person name="Juricova H."/>
            <person name="Matiasovicova J."/>
            <person name="Kubasova T."/>
            <person name="Cejkova D."/>
            <person name="Rychlik I."/>
        </authorList>
    </citation>
    <scope>NUCLEOTIDE SEQUENCE [LARGE SCALE GENOMIC DNA]</scope>
    <source>
        <strain evidence="1 2">An810</strain>
    </source>
</reference>
<organism evidence="1 2">
    <name type="scientific">Limosilactobacillus alvi</name>
    <dbReference type="NCBI Taxonomy" id="990412"/>
    <lineage>
        <taxon>Bacteria</taxon>
        <taxon>Bacillati</taxon>
        <taxon>Bacillota</taxon>
        <taxon>Bacilli</taxon>
        <taxon>Lactobacillales</taxon>
        <taxon>Lactobacillaceae</taxon>
        <taxon>Limosilactobacillus</taxon>
    </lineage>
</organism>
<dbReference type="EMBL" id="JACJJQ010000111">
    <property type="protein sequence ID" value="MBM6754902.1"/>
    <property type="molecule type" value="Genomic_DNA"/>
</dbReference>
<dbReference type="RefSeq" id="WP_204777116.1">
    <property type="nucleotide sequence ID" value="NZ_JACJJQ010000111.1"/>
</dbReference>
<protein>
    <submittedName>
        <fullName evidence="1">Uncharacterized protein</fullName>
    </submittedName>
</protein>
<feature type="non-terminal residue" evidence="1">
    <location>
        <position position="87"/>
    </location>
</feature>
<proteinExistence type="predicted"/>
<comment type="caution">
    <text evidence="1">The sequence shown here is derived from an EMBL/GenBank/DDBJ whole genome shotgun (WGS) entry which is preliminary data.</text>
</comment>
<gene>
    <name evidence="1" type="ORF">H5993_09285</name>
</gene>
<dbReference type="Proteomes" id="UP000776629">
    <property type="component" value="Unassembled WGS sequence"/>
</dbReference>
<accession>A0ABS2EQZ0</accession>
<keyword evidence="2" id="KW-1185">Reference proteome</keyword>
<evidence type="ECO:0000313" key="1">
    <source>
        <dbReference type="EMBL" id="MBM6754902.1"/>
    </source>
</evidence>
<feature type="non-terminal residue" evidence="1">
    <location>
        <position position="1"/>
    </location>
</feature>
<evidence type="ECO:0000313" key="2">
    <source>
        <dbReference type="Proteomes" id="UP000776629"/>
    </source>
</evidence>
<name>A0ABS2EQZ0_9LACO</name>